<dbReference type="Proteomes" id="UP001605918">
    <property type="component" value="Unassembled WGS sequence"/>
</dbReference>
<evidence type="ECO:0000313" key="4">
    <source>
        <dbReference type="EMBL" id="MFG6205799.1"/>
    </source>
</evidence>
<comment type="similarity">
    <text evidence="1">Belongs to the hydratase/decarboxylase family.</text>
</comment>
<dbReference type="EMBL" id="JBIEIL010000016">
    <property type="protein sequence ID" value="MFG6207658.1"/>
    <property type="molecule type" value="Genomic_DNA"/>
</dbReference>
<evidence type="ECO:0000313" key="6">
    <source>
        <dbReference type="Proteomes" id="UP001605918"/>
    </source>
</evidence>
<dbReference type="SUPFAM" id="SSF56529">
    <property type="entry name" value="FAH"/>
    <property type="match status" value="1"/>
</dbReference>
<evidence type="ECO:0000256" key="1">
    <source>
        <dbReference type="ARBA" id="ARBA00010715"/>
    </source>
</evidence>
<dbReference type="RefSeq" id="WP_394506987.1">
    <property type="nucleotide sequence ID" value="NZ_JBIEIL010000007.1"/>
</dbReference>
<dbReference type="PANTHER" id="PTHR11820">
    <property type="entry name" value="ACYLPYRUVASE"/>
    <property type="match status" value="1"/>
</dbReference>
<proteinExistence type="inferred from homology"/>
<protein>
    <submittedName>
        <fullName evidence="4">Fumarylacetoacetate hydrolase family protein</fullName>
    </submittedName>
</protein>
<comment type="caution">
    <text evidence="4">The sequence shown here is derived from an EMBL/GenBank/DDBJ whole genome shotgun (WGS) entry which is preliminary data.</text>
</comment>
<evidence type="ECO:0000256" key="2">
    <source>
        <dbReference type="ARBA" id="ARBA00022723"/>
    </source>
</evidence>
<dbReference type="Gene3D" id="3.90.850.10">
    <property type="entry name" value="Fumarylacetoacetase-like, C-terminal domain"/>
    <property type="match status" value="1"/>
</dbReference>
<organism evidence="4 6">
    <name type="scientific">Pseudomonas retamae</name>
    <dbReference type="NCBI Taxonomy" id="702110"/>
    <lineage>
        <taxon>Bacteria</taxon>
        <taxon>Pseudomonadati</taxon>
        <taxon>Pseudomonadota</taxon>
        <taxon>Gammaproteobacteria</taxon>
        <taxon>Pseudomonadales</taxon>
        <taxon>Pseudomonadaceae</taxon>
        <taxon>Pseudomonas</taxon>
    </lineage>
</organism>
<name>A0ABW7DDC6_9PSED</name>
<keyword evidence="6" id="KW-1185">Reference proteome</keyword>
<dbReference type="PANTHER" id="PTHR11820:SF90">
    <property type="entry name" value="FLUTATHIONE S-TRANSFERASE"/>
    <property type="match status" value="1"/>
</dbReference>
<reference evidence="4 6" key="1">
    <citation type="submission" date="2024-10" db="EMBL/GenBank/DDBJ databases">
        <title>Whole genome of Pseudomonas sp Strain RB5.</title>
        <authorList>
            <person name="Selami N."/>
        </authorList>
    </citation>
    <scope>NUCLEOTIDE SEQUENCE [LARGE SCALE GENOMIC DNA]</scope>
    <source>
        <strain evidence="4 6">RB5</strain>
    </source>
</reference>
<dbReference type="GO" id="GO:0016787">
    <property type="term" value="F:hydrolase activity"/>
    <property type="evidence" value="ECO:0007669"/>
    <property type="project" value="UniProtKB-KW"/>
</dbReference>
<feature type="domain" description="Fumarylacetoacetase-like C-terminal" evidence="3">
    <location>
        <begin position="30"/>
        <end position="226"/>
    </location>
</feature>
<sequence length="234" mass="25125">MNMTEYVFTPDLPATLPVVGSAQRFPVGRVFCVGRNYPWPDSQGQSRQPPVFFMKPASNVIDAVGEVSYPPLTEEFVHEIELVVAIGEGGANIPEDQALAYVWGYAAGLDLTRRDVQLAAKSKGLPWEGAKVFDGAAPMTAIVPVSRGGHPEGELWLNVNGEERQRDSLDNQIWSVSEVISRISRSVALRAGDLIMTGSPAGVDALQPGDLISAGIDGIGQLEMRVGARPQPFA</sequence>
<keyword evidence="4" id="KW-0378">Hydrolase</keyword>
<accession>A0ABW7DDC6</accession>
<gene>
    <name evidence="4" type="ORF">ACGSLL_15670</name>
    <name evidence="5" type="ORF">ACGSLL_25225</name>
</gene>
<evidence type="ECO:0000259" key="3">
    <source>
        <dbReference type="Pfam" id="PF01557"/>
    </source>
</evidence>
<dbReference type="Pfam" id="PF01557">
    <property type="entry name" value="FAA_hydrolase"/>
    <property type="match status" value="1"/>
</dbReference>
<dbReference type="EMBL" id="JBIEIL010000007">
    <property type="protein sequence ID" value="MFG6205799.1"/>
    <property type="molecule type" value="Genomic_DNA"/>
</dbReference>
<keyword evidence="2" id="KW-0479">Metal-binding</keyword>
<dbReference type="InterPro" id="IPR036663">
    <property type="entry name" value="Fumarylacetoacetase_C_sf"/>
</dbReference>
<dbReference type="InterPro" id="IPR011234">
    <property type="entry name" value="Fumarylacetoacetase-like_C"/>
</dbReference>
<evidence type="ECO:0000313" key="5">
    <source>
        <dbReference type="EMBL" id="MFG6207658.1"/>
    </source>
</evidence>